<gene>
    <name evidence="1" type="ORF">EVAR_9843_1</name>
</gene>
<protein>
    <submittedName>
        <fullName evidence="1">Uncharacterized protein</fullName>
    </submittedName>
</protein>
<sequence length="274" mass="30901">MCDFTVAIQSIQAVSMRAAGNDLFIAARASQVAVGVQQRRMHFFLVSSLRDEENEKPYKLPRTHVRGINLDPPVFKSRSSMARWKHGIMCPTLQLQFAQTDQEADWSVAVGKVAWFRLFWDTDYDCLFPTRWKIAVFKARALNTATSRAISGREKHFIALLLMSSSPGEFDVRLNFIQDTRTRPIRWGGVCACAAQVYIFGSQQHEYISWKFSGWVEACVCAIKGAPRQPSDELLDSFDSQVPGDDVVFDIPPGPHNQAEHYVLLGLETLALQS</sequence>
<organism evidence="1 2">
    <name type="scientific">Eumeta variegata</name>
    <name type="common">Bagworm moth</name>
    <name type="synonym">Eumeta japonica</name>
    <dbReference type="NCBI Taxonomy" id="151549"/>
    <lineage>
        <taxon>Eukaryota</taxon>
        <taxon>Metazoa</taxon>
        <taxon>Ecdysozoa</taxon>
        <taxon>Arthropoda</taxon>
        <taxon>Hexapoda</taxon>
        <taxon>Insecta</taxon>
        <taxon>Pterygota</taxon>
        <taxon>Neoptera</taxon>
        <taxon>Endopterygota</taxon>
        <taxon>Lepidoptera</taxon>
        <taxon>Glossata</taxon>
        <taxon>Ditrysia</taxon>
        <taxon>Tineoidea</taxon>
        <taxon>Psychidae</taxon>
        <taxon>Oiketicinae</taxon>
        <taxon>Eumeta</taxon>
    </lineage>
</organism>
<dbReference type="Proteomes" id="UP000299102">
    <property type="component" value="Unassembled WGS sequence"/>
</dbReference>
<evidence type="ECO:0000313" key="2">
    <source>
        <dbReference type="Proteomes" id="UP000299102"/>
    </source>
</evidence>
<dbReference type="AlphaFoldDB" id="A0A4C1TQ65"/>
<evidence type="ECO:0000313" key="1">
    <source>
        <dbReference type="EMBL" id="GBP16122.1"/>
    </source>
</evidence>
<dbReference type="EMBL" id="BGZK01000077">
    <property type="protein sequence ID" value="GBP16122.1"/>
    <property type="molecule type" value="Genomic_DNA"/>
</dbReference>
<comment type="caution">
    <text evidence="1">The sequence shown here is derived from an EMBL/GenBank/DDBJ whole genome shotgun (WGS) entry which is preliminary data.</text>
</comment>
<reference evidence="1 2" key="1">
    <citation type="journal article" date="2019" name="Commun. Biol.">
        <title>The bagworm genome reveals a unique fibroin gene that provides high tensile strength.</title>
        <authorList>
            <person name="Kono N."/>
            <person name="Nakamura H."/>
            <person name="Ohtoshi R."/>
            <person name="Tomita M."/>
            <person name="Numata K."/>
            <person name="Arakawa K."/>
        </authorList>
    </citation>
    <scope>NUCLEOTIDE SEQUENCE [LARGE SCALE GENOMIC DNA]</scope>
</reference>
<proteinExistence type="predicted"/>
<name>A0A4C1TQ65_EUMVA</name>
<accession>A0A4C1TQ65</accession>
<keyword evidence="2" id="KW-1185">Reference proteome</keyword>